<keyword evidence="1" id="KW-1133">Transmembrane helix</keyword>
<feature type="transmembrane region" description="Helical" evidence="1">
    <location>
        <begin position="77"/>
        <end position="96"/>
    </location>
</feature>
<keyword evidence="1" id="KW-0472">Membrane</keyword>
<feature type="domain" description="DUF4395" evidence="2">
    <location>
        <begin position="3"/>
        <end position="132"/>
    </location>
</feature>
<evidence type="ECO:0000313" key="3">
    <source>
        <dbReference type="EMBL" id="GLU49200.1"/>
    </source>
</evidence>
<dbReference type="EMBL" id="BSQG01000006">
    <property type="protein sequence ID" value="GLU49200.1"/>
    <property type="molecule type" value="Genomic_DNA"/>
</dbReference>
<sequence length="158" mass="17056">MQVDPRGQRFAAGITTLVLASVLVTANAWLLAVQTLVFAAAVLLGLRFSPYGLLYTRLVRPRLGPPRELEDAAPPRFAQGVGLAFGLIGLLGYLFVGDWLGIGATAVALFAAFLNAAFGFCLGCETYLLIRRLTDFTHRAAHPDRPDGDHHAPAQQRQ</sequence>
<reference evidence="3" key="1">
    <citation type="submission" date="2023-02" db="EMBL/GenBank/DDBJ databases">
        <title>Nocardiopsis ansamitocini NBRC 112285.</title>
        <authorList>
            <person name="Ichikawa N."/>
            <person name="Sato H."/>
            <person name="Tonouchi N."/>
        </authorList>
    </citation>
    <scope>NUCLEOTIDE SEQUENCE</scope>
    <source>
        <strain evidence="3">NBRC 112285</strain>
    </source>
</reference>
<feature type="transmembrane region" description="Helical" evidence="1">
    <location>
        <begin position="102"/>
        <end position="130"/>
    </location>
</feature>
<dbReference type="InterPro" id="IPR025508">
    <property type="entry name" value="DUF4395"/>
</dbReference>
<evidence type="ECO:0000259" key="2">
    <source>
        <dbReference type="Pfam" id="PF14340"/>
    </source>
</evidence>
<protein>
    <submittedName>
        <fullName evidence="3">Membrane protein</fullName>
    </submittedName>
</protein>
<dbReference type="Proteomes" id="UP001165092">
    <property type="component" value="Unassembled WGS sequence"/>
</dbReference>
<gene>
    <name evidence="3" type="ORF">Nans01_35510</name>
</gene>
<dbReference type="AlphaFoldDB" id="A0A9W6P8N4"/>
<comment type="caution">
    <text evidence="3">The sequence shown here is derived from an EMBL/GenBank/DDBJ whole genome shotgun (WGS) entry which is preliminary data.</text>
</comment>
<name>A0A9W6P8N4_9ACTN</name>
<keyword evidence="4" id="KW-1185">Reference proteome</keyword>
<evidence type="ECO:0000313" key="4">
    <source>
        <dbReference type="Proteomes" id="UP001165092"/>
    </source>
</evidence>
<organism evidence="3 4">
    <name type="scientific">Nocardiopsis ansamitocini</name>
    <dbReference type="NCBI Taxonomy" id="1670832"/>
    <lineage>
        <taxon>Bacteria</taxon>
        <taxon>Bacillati</taxon>
        <taxon>Actinomycetota</taxon>
        <taxon>Actinomycetes</taxon>
        <taxon>Streptosporangiales</taxon>
        <taxon>Nocardiopsidaceae</taxon>
        <taxon>Nocardiopsis</taxon>
    </lineage>
</organism>
<accession>A0A9W6P8N4</accession>
<proteinExistence type="predicted"/>
<dbReference type="RefSeq" id="WP_285760676.1">
    <property type="nucleotide sequence ID" value="NZ_BSQG01000006.1"/>
</dbReference>
<dbReference type="Pfam" id="PF14340">
    <property type="entry name" value="DUF4395"/>
    <property type="match status" value="1"/>
</dbReference>
<feature type="transmembrane region" description="Helical" evidence="1">
    <location>
        <begin position="12"/>
        <end position="30"/>
    </location>
</feature>
<evidence type="ECO:0000256" key="1">
    <source>
        <dbReference type="SAM" id="Phobius"/>
    </source>
</evidence>
<keyword evidence="1" id="KW-0812">Transmembrane</keyword>
<feature type="transmembrane region" description="Helical" evidence="1">
    <location>
        <begin position="36"/>
        <end position="56"/>
    </location>
</feature>